<dbReference type="EMBL" id="JABBFZ010000022">
    <property type="protein sequence ID" value="NML34474.1"/>
    <property type="molecule type" value="Genomic_DNA"/>
</dbReference>
<dbReference type="RefSeq" id="WP_169500665.1">
    <property type="nucleotide sequence ID" value="NZ_JABBFZ010000022.1"/>
</dbReference>
<dbReference type="GO" id="GO:0003700">
    <property type="term" value="F:DNA-binding transcription factor activity"/>
    <property type="evidence" value="ECO:0007669"/>
    <property type="project" value="InterPro"/>
</dbReference>
<comment type="caution">
    <text evidence="5">The sequence shown here is derived from an EMBL/GenBank/DDBJ whole genome shotgun (WGS) entry which is preliminary data.</text>
</comment>
<dbReference type="Proteomes" id="UP000583127">
    <property type="component" value="Unassembled WGS sequence"/>
</dbReference>
<evidence type="ECO:0000313" key="6">
    <source>
        <dbReference type="Proteomes" id="UP000583127"/>
    </source>
</evidence>
<dbReference type="PANTHER" id="PTHR30363:SF44">
    <property type="entry name" value="AGA OPERON TRANSCRIPTIONAL REPRESSOR-RELATED"/>
    <property type="match status" value="1"/>
</dbReference>
<dbReference type="PROSITE" id="PS00894">
    <property type="entry name" value="HTH_DEOR_1"/>
    <property type="match status" value="1"/>
</dbReference>
<organism evidence="5 6">
    <name type="scientific">Paraburkholderia antibiotica</name>
    <dbReference type="NCBI Taxonomy" id="2728839"/>
    <lineage>
        <taxon>Bacteria</taxon>
        <taxon>Pseudomonadati</taxon>
        <taxon>Pseudomonadota</taxon>
        <taxon>Betaproteobacteria</taxon>
        <taxon>Burkholderiales</taxon>
        <taxon>Burkholderiaceae</taxon>
        <taxon>Paraburkholderia</taxon>
    </lineage>
</organism>
<dbReference type="GO" id="GO:0003677">
    <property type="term" value="F:DNA binding"/>
    <property type="evidence" value="ECO:0007669"/>
    <property type="project" value="UniProtKB-KW"/>
</dbReference>
<dbReference type="SMART" id="SM01134">
    <property type="entry name" value="DeoRC"/>
    <property type="match status" value="1"/>
</dbReference>
<keyword evidence="2" id="KW-0238">DNA-binding</keyword>
<dbReference type="InterPro" id="IPR037171">
    <property type="entry name" value="NagB/RpiA_transferase-like"/>
</dbReference>
<dbReference type="InterPro" id="IPR050313">
    <property type="entry name" value="Carb_Metab_HTH_regulators"/>
</dbReference>
<keyword evidence="3" id="KW-0804">Transcription</keyword>
<dbReference type="SUPFAM" id="SSF46785">
    <property type="entry name" value="Winged helix' DNA-binding domain"/>
    <property type="match status" value="1"/>
</dbReference>
<proteinExistence type="predicted"/>
<feature type="domain" description="HTH deoR-type" evidence="4">
    <location>
        <begin position="3"/>
        <end position="58"/>
    </location>
</feature>
<sequence length="263" mass="28600">MINHTRRKKLLRILAERGNVTVTELEGVLSASAATIRRDITVLATGGQLVKVHGGAQHLAPDKPDGLVGSNFWESTAVYPERKRAIARRAAQMCLNGETVIINGGSTTHMMAEYLIDSQLTILTNSFLTAHELLTRSRNEILLPGGKVYREQNVIVSPFENDVIQNHYASKMFIGAAAVSPLGLIEGDPLLVRAEIKLMKQADELIVLVDSSKFKSRRGGLIVCPLSRVRMLITDNGVTAETIEMLQGQGIEVVAVDAEPVAP</sequence>
<dbReference type="Pfam" id="PF08220">
    <property type="entry name" value="HTH_DeoR"/>
    <property type="match status" value="1"/>
</dbReference>
<dbReference type="InterPro" id="IPR036388">
    <property type="entry name" value="WH-like_DNA-bd_sf"/>
</dbReference>
<dbReference type="PROSITE" id="PS51000">
    <property type="entry name" value="HTH_DEOR_2"/>
    <property type="match status" value="1"/>
</dbReference>
<gene>
    <name evidence="5" type="ORF">HHL14_27040</name>
</gene>
<name>A0A7Y0FFV6_9BURK</name>
<dbReference type="AlphaFoldDB" id="A0A7Y0FFV6"/>
<reference evidence="5 6" key="1">
    <citation type="submission" date="2020-04" db="EMBL/GenBank/DDBJ databases">
        <title>Paraburkholderia sp. G-4-1-8 isolated from soil.</title>
        <authorList>
            <person name="Dahal R.H."/>
        </authorList>
    </citation>
    <scope>NUCLEOTIDE SEQUENCE [LARGE SCALE GENOMIC DNA]</scope>
    <source>
        <strain evidence="5 6">G-4-1-8</strain>
    </source>
</reference>
<accession>A0A7Y0FFV6</accession>
<evidence type="ECO:0000259" key="4">
    <source>
        <dbReference type="PROSITE" id="PS51000"/>
    </source>
</evidence>
<protein>
    <submittedName>
        <fullName evidence="5">DeoR/GlpR transcriptional regulator</fullName>
    </submittedName>
</protein>
<dbReference type="PANTHER" id="PTHR30363">
    <property type="entry name" value="HTH-TYPE TRANSCRIPTIONAL REGULATOR SRLR-RELATED"/>
    <property type="match status" value="1"/>
</dbReference>
<evidence type="ECO:0000256" key="2">
    <source>
        <dbReference type="ARBA" id="ARBA00023125"/>
    </source>
</evidence>
<dbReference type="PRINTS" id="PR00037">
    <property type="entry name" value="HTHLACR"/>
</dbReference>
<dbReference type="InterPro" id="IPR001034">
    <property type="entry name" value="DeoR_HTH"/>
</dbReference>
<dbReference type="SMART" id="SM00420">
    <property type="entry name" value="HTH_DEOR"/>
    <property type="match status" value="1"/>
</dbReference>
<evidence type="ECO:0000313" key="5">
    <source>
        <dbReference type="EMBL" id="NML34474.1"/>
    </source>
</evidence>
<dbReference type="Gene3D" id="1.10.10.10">
    <property type="entry name" value="Winged helix-like DNA-binding domain superfamily/Winged helix DNA-binding domain"/>
    <property type="match status" value="1"/>
</dbReference>
<keyword evidence="6" id="KW-1185">Reference proteome</keyword>
<dbReference type="SUPFAM" id="SSF100950">
    <property type="entry name" value="NagB/RpiA/CoA transferase-like"/>
    <property type="match status" value="1"/>
</dbReference>
<dbReference type="Gene3D" id="3.40.50.1360">
    <property type="match status" value="1"/>
</dbReference>
<evidence type="ECO:0000256" key="1">
    <source>
        <dbReference type="ARBA" id="ARBA00023015"/>
    </source>
</evidence>
<dbReference type="InterPro" id="IPR018356">
    <property type="entry name" value="Tscrpt_reg_HTH_DeoR_CS"/>
</dbReference>
<dbReference type="InterPro" id="IPR036390">
    <property type="entry name" value="WH_DNA-bd_sf"/>
</dbReference>
<dbReference type="InterPro" id="IPR014036">
    <property type="entry name" value="DeoR-like_C"/>
</dbReference>
<keyword evidence="1" id="KW-0805">Transcription regulation</keyword>
<dbReference type="Pfam" id="PF00455">
    <property type="entry name" value="DeoRC"/>
    <property type="match status" value="1"/>
</dbReference>
<evidence type="ECO:0000256" key="3">
    <source>
        <dbReference type="ARBA" id="ARBA00023163"/>
    </source>
</evidence>